<accession>A0A8B9KZV7</accession>
<dbReference type="GO" id="GO:0005858">
    <property type="term" value="C:axonemal dynein complex"/>
    <property type="evidence" value="ECO:0007669"/>
    <property type="project" value="InterPro"/>
</dbReference>
<protein>
    <recommendedName>
        <fullName evidence="10">Dynein regulatory complex subunit 2</fullName>
    </recommendedName>
    <alternativeName>
        <fullName evidence="11">Coiled-coil domain-containing protein 65</fullName>
    </alternativeName>
</protein>
<evidence type="ECO:0000313" key="16">
    <source>
        <dbReference type="Proteomes" id="UP000694621"/>
    </source>
</evidence>
<name>A0A8B9KZV7_ASTMX</name>
<keyword evidence="4 13" id="KW-0175">Coiled coil</keyword>
<reference evidence="15" key="1">
    <citation type="submission" date="2025-08" db="UniProtKB">
        <authorList>
            <consortium name="Ensembl"/>
        </authorList>
    </citation>
    <scope>IDENTIFICATION</scope>
</reference>
<evidence type="ECO:0000259" key="14">
    <source>
        <dbReference type="Pfam" id="PF14772"/>
    </source>
</evidence>
<dbReference type="GO" id="GO:0003352">
    <property type="term" value="P:regulation of cilium movement"/>
    <property type="evidence" value="ECO:0007669"/>
    <property type="project" value="TreeGrafter"/>
</dbReference>
<keyword evidence="5" id="KW-0969">Cilium</keyword>
<dbReference type="GO" id="GO:0060285">
    <property type="term" value="P:cilium-dependent cell motility"/>
    <property type="evidence" value="ECO:0007669"/>
    <property type="project" value="TreeGrafter"/>
</dbReference>
<keyword evidence="2" id="KW-0963">Cytoplasm</keyword>
<dbReference type="AlphaFoldDB" id="A0A8B9KZV7"/>
<dbReference type="GO" id="GO:0070286">
    <property type="term" value="P:axonemal dynein complex assembly"/>
    <property type="evidence" value="ECO:0007669"/>
    <property type="project" value="InterPro"/>
</dbReference>
<evidence type="ECO:0000256" key="7">
    <source>
        <dbReference type="ARBA" id="ARBA00023273"/>
    </source>
</evidence>
<feature type="domain" description="Dynein regulatory complex protein 1/2 N-terminal" evidence="14">
    <location>
        <begin position="28"/>
        <end position="128"/>
    </location>
</feature>
<keyword evidence="6" id="KW-0206">Cytoskeleton</keyword>
<comment type="subcellular location">
    <subcellularLocation>
        <location evidence="1">Cytoplasm</location>
        <location evidence="1">Cytoskeleton</location>
        <location evidence="1">Flagellum axoneme</location>
    </subcellularLocation>
    <subcellularLocation>
        <location evidence="8">Cytoplasm</location>
        <location evidence="8">Cytoskeleton</location>
        <location evidence="8">Flagellum basal body</location>
    </subcellularLocation>
</comment>
<evidence type="ECO:0000256" key="8">
    <source>
        <dbReference type="ARBA" id="ARBA00037841"/>
    </source>
</evidence>
<evidence type="ECO:0000256" key="10">
    <source>
        <dbReference type="ARBA" id="ARBA00040899"/>
    </source>
</evidence>
<organism evidence="15 16">
    <name type="scientific">Astyanax mexicanus</name>
    <name type="common">Blind cave fish</name>
    <name type="synonym">Astyanax fasciatus mexicanus</name>
    <dbReference type="NCBI Taxonomy" id="7994"/>
    <lineage>
        <taxon>Eukaryota</taxon>
        <taxon>Metazoa</taxon>
        <taxon>Chordata</taxon>
        <taxon>Craniata</taxon>
        <taxon>Vertebrata</taxon>
        <taxon>Euteleostomi</taxon>
        <taxon>Actinopterygii</taxon>
        <taxon>Neopterygii</taxon>
        <taxon>Teleostei</taxon>
        <taxon>Ostariophysi</taxon>
        <taxon>Characiformes</taxon>
        <taxon>Characoidei</taxon>
        <taxon>Acestrorhamphidae</taxon>
        <taxon>Acestrorhamphinae</taxon>
        <taxon>Astyanax</taxon>
    </lineage>
</organism>
<dbReference type="PANTHER" id="PTHR21625:SF0">
    <property type="entry name" value="DYNEIN REGULATORY COMPLEX SUBUNIT 2"/>
    <property type="match status" value="1"/>
</dbReference>
<evidence type="ECO:0000256" key="1">
    <source>
        <dbReference type="ARBA" id="ARBA00004611"/>
    </source>
</evidence>
<dbReference type="Proteomes" id="UP000694621">
    <property type="component" value="Unplaced"/>
</dbReference>
<proteinExistence type="inferred from homology"/>
<feature type="coiled-coil region" evidence="13">
    <location>
        <begin position="144"/>
        <end position="171"/>
    </location>
</feature>
<dbReference type="PANTHER" id="PTHR21625">
    <property type="entry name" value="NYD-SP28 PROTEIN"/>
    <property type="match status" value="1"/>
</dbReference>
<evidence type="ECO:0000256" key="2">
    <source>
        <dbReference type="ARBA" id="ARBA00022490"/>
    </source>
</evidence>
<comment type="function">
    <text evidence="12">Component of the nexin-dynein regulatory complex (N-DRC), a key regulator of ciliary/flagellar motility which maintains the alignment and integrity of the distal axoneme and regulates microtubule sliding in motile axonemes. Plays a critical role in the assembly of N-DRC and also stabilizes the assembly of multiple inner dynein arms and radial spokes. Coassembles with DRC1 to form a central scaffold needed for assembly of the N-DRC and its attachment to the outer doublet microtubules.</text>
</comment>
<evidence type="ECO:0000256" key="13">
    <source>
        <dbReference type="SAM" id="Coils"/>
    </source>
</evidence>
<dbReference type="InterPro" id="IPR039505">
    <property type="entry name" value="DRC1/2_N"/>
</dbReference>
<evidence type="ECO:0000256" key="11">
    <source>
        <dbReference type="ARBA" id="ARBA00041517"/>
    </source>
</evidence>
<sequence length="409" mass="47531">MPKKVGKKGAGGKQAAMTEEERLVYLQQKAQAEEDNARRKEDMLTQFLKDKLQKEERNSAINLHKLRQQWRTVLRQTRSVELRNDISVLSQTFERVLDCKESVIRSLVSDLSEAEQQSALACRAHLQCLDRLLELQKEQVAALALQWNKSLEELRSEFDTEREQIVMQNQQENAYLENVTFALDQQYAETNNEAAQEYYSTRDEIKNQEKHAIQLQLGGTIKELLRQYQQEQQSYKEALKVQKSLQTSTKEMDQQMRHLQETQDSINTLRLQLTSSQKESEASARDLRAAREEVTCKTRQLRAKISVARAAERRKLANLTVHSNNTTKKLQDIVGKGEKLLRLAEMCRKLETEQEKVLPFYISSLSAEELSQERAQAMEPPSEELAQVQRHCRIVFNCMSREKHGYLQF</sequence>
<evidence type="ECO:0000256" key="3">
    <source>
        <dbReference type="ARBA" id="ARBA00022846"/>
    </source>
</evidence>
<keyword evidence="7" id="KW-0966">Cell projection</keyword>
<dbReference type="Ensembl" id="ENSAMXT00005046394.1">
    <property type="protein sequence ID" value="ENSAMXP00005042651.1"/>
    <property type="gene ID" value="ENSAMXG00005019908.1"/>
</dbReference>
<evidence type="ECO:0000256" key="9">
    <source>
        <dbReference type="ARBA" id="ARBA00038424"/>
    </source>
</evidence>
<feature type="coiled-coil region" evidence="13">
    <location>
        <begin position="221"/>
        <end position="279"/>
    </location>
</feature>
<evidence type="ECO:0000256" key="12">
    <source>
        <dbReference type="ARBA" id="ARBA00045865"/>
    </source>
</evidence>
<dbReference type="InterPro" id="IPR039750">
    <property type="entry name" value="DRC1/DRC2"/>
</dbReference>
<dbReference type="Pfam" id="PF14772">
    <property type="entry name" value="NYD-SP28"/>
    <property type="match status" value="1"/>
</dbReference>
<comment type="similarity">
    <text evidence="9">Belongs to the DRC2 family.</text>
</comment>
<evidence type="ECO:0000256" key="4">
    <source>
        <dbReference type="ARBA" id="ARBA00023054"/>
    </source>
</evidence>
<evidence type="ECO:0000256" key="5">
    <source>
        <dbReference type="ARBA" id="ARBA00023069"/>
    </source>
</evidence>
<keyword evidence="3" id="KW-0282">Flagellum</keyword>
<evidence type="ECO:0000313" key="15">
    <source>
        <dbReference type="Ensembl" id="ENSAMXP00005042651.1"/>
    </source>
</evidence>
<evidence type="ECO:0000256" key="6">
    <source>
        <dbReference type="ARBA" id="ARBA00023212"/>
    </source>
</evidence>